<feature type="domain" description="F-box" evidence="1">
    <location>
        <begin position="1"/>
        <end position="46"/>
    </location>
</feature>
<dbReference type="OrthoDB" id="10677507at2759"/>
<evidence type="ECO:0000313" key="3">
    <source>
        <dbReference type="Proteomes" id="UP000669133"/>
    </source>
</evidence>
<gene>
    <name evidence="2" type="ORF">I9W82_005219</name>
</gene>
<keyword evidence="3" id="KW-1185">Reference proteome</keyword>
<dbReference type="PROSITE" id="PS50181">
    <property type="entry name" value="FBOX"/>
    <property type="match status" value="1"/>
</dbReference>
<protein>
    <recommendedName>
        <fullName evidence="1">F-box domain-containing protein</fullName>
    </recommendedName>
</protein>
<sequence>MLCLSDVPHEVLQDVFCQLNQHQALCFAPLHSRFYHITKQKLYKNIHVYGPMWYKQAKADNSRWIRRCFPKDINNCETNSYTFISLFTLQKYYKEMDDDQVIHHFELFEYENETFTLILDNFKLIKNFEIIKYAVCTTYTSWNINLICTPSSAETEEGDSKSSLNFTTLTSIDFQPKDCYALKPCLLKLHKLHSHHHHDKVIRTPWATLYDAAILRELALVGTFDFQNVFPIGDLTIPATSSTLYQNSTSEEFGISYCEFGTIET</sequence>
<dbReference type="GeneID" id="93653848"/>
<name>A0A8H7Z971_9ASCO</name>
<dbReference type="EMBL" id="JAEOAQ010000007">
    <property type="protein sequence ID" value="KAG5417583.1"/>
    <property type="molecule type" value="Genomic_DNA"/>
</dbReference>
<accession>A0A8H7Z971</accession>
<organism evidence="2 3">
    <name type="scientific">Candida metapsilosis</name>
    <dbReference type="NCBI Taxonomy" id="273372"/>
    <lineage>
        <taxon>Eukaryota</taxon>
        <taxon>Fungi</taxon>
        <taxon>Dikarya</taxon>
        <taxon>Ascomycota</taxon>
        <taxon>Saccharomycotina</taxon>
        <taxon>Pichiomycetes</taxon>
        <taxon>Debaryomycetaceae</taxon>
        <taxon>Candida/Lodderomyces clade</taxon>
        <taxon>Candida</taxon>
    </lineage>
</organism>
<evidence type="ECO:0000313" key="2">
    <source>
        <dbReference type="EMBL" id="KAG5417583.1"/>
    </source>
</evidence>
<dbReference type="InterPro" id="IPR001810">
    <property type="entry name" value="F-box_dom"/>
</dbReference>
<dbReference type="RefSeq" id="XP_067546699.1">
    <property type="nucleotide sequence ID" value="XM_067694372.1"/>
</dbReference>
<dbReference type="AlphaFoldDB" id="A0A8H7Z971"/>
<proteinExistence type="predicted"/>
<dbReference type="Proteomes" id="UP000669133">
    <property type="component" value="Unassembled WGS sequence"/>
</dbReference>
<reference evidence="2 3" key="1">
    <citation type="submission" date="2020-12" db="EMBL/GenBank/DDBJ databases">
        <title>Effect of drift, selection, and recombination on the evolution of hybrid genomes in Candida yeast pathogens.</title>
        <authorList>
            <person name="Mixao V."/>
            <person name="Ksiezopolska E."/>
            <person name="Saus E."/>
            <person name="Boekhout T."/>
            <person name="Gacser A."/>
            <person name="Gabaldon T."/>
        </authorList>
    </citation>
    <scope>NUCLEOTIDE SEQUENCE [LARGE SCALE GENOMIC DNA]</scope>
    <source>
        <strain evidence="2 3">BP57</strain>
    </source>
</reference>
<comment type="caution">
    <text evidence="2">The sequence shown here is derived from an EMBL/GenBank/DDBJ whole genome shotgun (WGS) entry which is preliminary data.</text>
</comment>
<evidence type="ECO:0000259" key="1">
    <source>
        <dbReference type="PROSITE" id="PS50181"/>
    </source>
</evidence>